<dbReference type="RefSeq" id="WP_345537109.1">
    <property type="nucleotide sequence ID" value="NZ_BAABGJ010000012.1"/>
</dbReference>
<keyword evidence="2" id="KW-0378">Hydrolase</keyword>
<dbReference type="GO" id="GO:0016787">
    <property type="term" value="F:hydrolase activity"/>
    <property type="evidence" value="ECO:0007669"/>
    <property type="project" value="UniProtKB-KW"/>
</dbReference>
<name>A0ABP8HDN4_9BURK</name>
<gene>
    <name evidence="2" type="primary">uraH_1</name>
    <name evidence="2" type="ORF">GCM10023165_16310</name>
</gene>
<dbReference type="SUPFAM" id="SSF49472">
    <property type="entry name" value="Transthyretin (synonym: prealbumin)"/>
    <property type="match status" value="1"/>
</dbReference>
<dbReference type="PANTHER" id="PTHR10395:SF7">
    <property type="entry name" value="5-HYDROXYISOURATE HYDROLASE"/>
    <property type="match status" value="1"/>
</dbReference>
<dbReference type="InterPro" id="IPR036817">
    <property type="entry name" value="Transthyretin/HIU_hydrolase_sf"/>
</dbReference>
<dbReference type="Gene3D" id="2.60.40.180">
    <property type="entry name" value="Transthyretin/hydroxyisourate hydrolase domain"/>
    <property type="match status" value="1"/>
</dbReference>
<dbReference type="InterPro" id="IPR023416">
    <property type="entry name" value="Transthyretin/HIU_hydrolase_d"/>
</dbReference>
<evidence type="ECO:0000313" key="2">
    <source>
        <dbReference type="EMBL" id="GAA4337932.1"/>
    </source>
</evidence>
<protein>
    <submittedName>
        <fullName evidence="2">Hydroxyisourate hydrolase</fullName>
    </submittedName>
</protein>
<evidence type="ECO:0000259" key="1">
    <source>
        <dbReference type="Pfam" id="PF00576"/>
    </source>
</evidence>
<feature type="domain" description="Transthyretin/hydroxyisourate hydrolase" evidence="1">
    <location>
        <begin position="4"/>
        <end position="122"/>
    </location>
</feature>
<comment type="caution">
    <text evidence="2">The sequence shown here is derived from an EMBL/GenBank/DDBJ whole genome shotgun (WGS) entry which is preliminary data.</text>
</comment>
<organism evidence="2 3">
    <name type="scientific">Variovorax defluvii</name>
    <dbReference type="NCBI Taxonomy" id="913761"/>
    <lineage>
        <taxon>Bacteria</taxon>
        <taxon>Pseudomonadati</taxon>
        <taxon>Pseudomonadota</taxon>
        <taxon>Betaproteobacteria</taxon>
        <taxon>Burkholderiales</taxon>
        <taxon>Comamonadaceae</taxon>
        <taxon>Variovorax</taxon>
    </lineage>
</organism>
<dbReference type="Pfam" id="PF00576">
    <property type="entry name" value="Transthyretin"/>
    <property type="match status" value="1"/>
</dbReference>
<dbReference type="EMBL" id="BAABGJ010000012">
    <property type="protein sequence ID" value="GAA4337932.1"/>
    <property type="molecule type" value="Genomic_DNA"/>
</dbReference>
<dbReference type="PANTHER" id="PTHR10395">
    <property type="entry name" value="URICASE AND TRANSTHYRETIN-RELATED"/>
    <property type="match status" value="1"/>
</dbReference>
<accession>A0ABP8HDN4</accession>
<reference evidence="3" key="1">
    <citation type="journal article" date="2019" name="Int. J. Syst. Evol. Microbiol.">
        <title>The Global Catalogue of Microorganisms (GCM) 10K type strain sequencing project: providing services to taxonomists for standard genome sequencing and annotation.</title>
        <authorList>
            <consortium name="The Broad Institute Genomics Platform"/>
            <consortium name="The Broad Institute Genome Sequencing Center for Infectious Disease"/>
            <person name="Wu L."/>
            <person name="Ma J."/>
        </authorList>
    </citation>
    <scope>NUCLEOTIDE SEQUENCE [LARGE SCALE GENOMIC DNA]</scope>
    <source>
        <strain evidence="3">JCM 17804</strain>
    </source>
</reference>
<keyword evidence="3" id="KW-1185">Reference proteome</keyword>
<sequence>MQAVSIHVVDVANGVVATGMKVEILRREPAERGRPEVWAPMVSGTVGRNGVVDGIEGHPQAFDLGVYELRLHVGDYYRARGQALPEPAFMEVQCFRFGIANPTQHYHLPVKLTPWGLSCFRGAA</sequence>
<dbReference type="Proteomes" id="UP001500975">
    <property type="component" value="Unassembled WGS sequence"/>
</dbReference>
<proteinExistence type="predicted"/>
<evidence type="ECO:0000313" key="3">
    <source>
        <dbReference type="Proteomes" id="UP001500975"/>
    </source>
</evidence>